<evidence type="ECO:0008006" key="3">
    <source>
        <dbReference type="Google" id="ProtNLM"/>
    </source>
</evidence>
<protein>
    <recommendedName>
        <fullName evidence="3">DUF3576 domain-containing protein</fullName>
    </recommendedName>
</protein>
<gene>
    <name evidence="1" type="ORF">RGQ15_12560</name>
</gene>
<dbReference type="RefSeq" id="WP_311160600.1">
    <property type="nucleotide sequence ID" value="NZ_JAVQLW010000001.1"/>
</dbReference>
<accession>A0ABU2HTL5</accession>
<dbReference type="Proteomes" id="UP001269144">
    <property type="component" value="Unassembled WGS sequence"/>
</dbReference>
<dbReference type="EMBL" id="JAVQLW010000001">
    <property type="protein sequence ID" value="MDS9468400.1"/>
    <property type="molecule type" value="Genomic_DNA"/>
</dbReference>
<dbReference type="PROSITE" id="PS51257">
    <property type="entry name" value="PROKAR_LIPOPROTEIN"/>
    <property type="match status" value="1"/>
</dbReference>
<reference evidence="2" key="1">
    <citation type="submission" date="2023-07" db="EMBL/GenBank/DDBJ databases">
        <title>Paracoccus sp. MBLB3053 whole genome sequence.</title>
        <authorList>
            <person name="Hwang C.Y."/>
            <person name="Cho E.-S."/>
            <person name="Seo M.-J."/>
        </authorList>
    </citation>
    <scope>NUCLEOTIDE SEQUENCE [LARGE SCALE GENOMIC DNA]</scope>
    <source>
        <strain evidence="2">MBLB3053</strain>
    </source>
</reference>
<sequence>MKTGAAEMRIRTWGCVGCAIIAMAGCGRFGDSDSAWSPSSWFGGSGKPATLEPEGGYPTSTFDGRQPVAFISGAHWEPLYEGRLLVVTTVPASKGWWDLALVTEQPMPRGRIRPDEFGVLRLRLVGNPPPAGSLAARSTPNPASDTATVGLTLSNETLARVREVVISGAGNAVTLRK</sequence>
<comment type="caution">
    <text evidence="1">The sequence shown here is derived from an EMBL/GenBank/DDBJ whole genome shotgun (WGS) entry which is preliminary data.</text>
</comment>
<name>A0ABU2HTL5_9RHOB</name>
<evidence type="ECO:0000313" key="1">
    <source>
        <dbReference type="EMBL" id="MDS9468400.1"/>
    </source>
</evidence>
<proteinExistence type="predicted"/>
<evidence type="ECO:0000313" key="2">
    <source>
        <dbReference type="Proteomes" id="UP001269144"/>
    </source>
</evidence>
<keyword evidence="2" id="KW-1185">Reference proteome</keyword>
<organism evidence="1 2">
    <name type="scientific">Paracoccus aurantius</name>
    <dbReference type="NCBI Taxonomy" id="3073814"/>
    <lineage>
        <taxon>Bacteria</taxon>
        <taxon>Pseudomonadati</taxon>
        <taxon>Pseudomonadota</taxon>
        <taxon>Alphaproteobacteria</taxon>
        <taxon>Rhodobacterales</taxon>
        <taxon>Paracoccaceae</taxon>
        <taxon>Paracoccus</taxon>
    </lineage>
</organism>